<dbReference type="InterPro" id="IPR003673">
    <property type="entry name" value="CoA-Trfase_fam_III"/>
</dbReference>
<dbReference type="Gene3D" id="3.40.50.10540">
    <property type="entry name" value="Crotonobetainyl-coa:carnitine coa-transferase, domain 1"/>
    <property type="match status" value="1"/>
</dbReference>
<protein>
    <submittedName>
        <fullName evidence="2">CoA transferase</fullName>
    </submittedName>
</protein>
<dbReference type="SUPFAM" id="SSF89796">
    <property type="entry name" value="CoA-transferase family III (CaiB/BaiF)"/>
    <property type="match status" value="1"/>
</dbReference>
<evidence type="ECO:0000313" key="2">
    <source>
        <dbReference type="EMBL" id="MBR1137211.1"/>
    </source>
</evidence>
<sequence length="422" mass="45248">MPAQVALPDRAPRPTDAPAALAGLRVIDFTRVVAGPACTQTLGDFGAEVIKIEQPVTGDDTRAYEHAELGGESAAFLSLNRNKRGVVLDLTVPQGQEVARALIAKADVVVENFSSSVMKKFGLDYPAVSGTNPGLIYCSISAYGRHGPLAWRSGFDPITQAESGFMSLNGFADGPPVRTGPPIVDLATGMSACNAILLALAARQRLGRGQHVEVALFDVALAMTGFFGMAYLMNGVNPSRTGNSPNDSPTVGVFEASDGPLYVACANDRLYRRLVTEVLGRPDLLSDPRFATRRARWINRAQLRGIIADIMATTEMDVWISRMNQAGVPVGRVRTVEQAFHAPEVRERDRVCHIPHPTASAIPNIEPPISMQLTPAVDPRAAPRLGEHTAAVLRDTLGHSEQDLERLRQAGAFGPIPPIQQA</sequence>
<dbReference type="GO" id="GO:0016740">
    <property type="term" value="F:transferase activity"/>
    <property type="evidence" value="ECO:0007669"/>
    <property type="project" value="UniProtKB-KW"/>
</dbReference>
<keyword evidence="1 2" id="KW-0808">Transferase</keyword>
<reference evidence="3" key="1">
    <citation type="journal article" date="2021" name="ISME J.">
        <title>Evolutionary origin and ecological implication of a unique nif island in free-living Bradyrhizobium lineages.</title>
        <authorList>
            <person name="Tao J."/>
        </authorList>
    </citation>
    <scope>NUCLEOTIDE SEQUENCE [LARGE SCALE GENOMIC DNA]</scope>
    <source>
        <strain evidence="3">SZCCT0094</strain>
    </source>
</reference>
<accession>A0ABS5G7E4</accession>
<gene>
    <name evidence="2" type="ORF">JQ619_15665</name>
</gene>
<dbReference type="InterPro" id="IPR044855">
    <property type="entry name" value="CoA-Trfase_III_dom3_sf"/>
</dbReference>
<comment type="caution">
    <text evidence="2">The sequence shown here is derived from an EMBL/GenBank/DDBJ whole genome shotgun (WGS) entry which is preliminary data.</text>
</comment>
<proteinExistence type="predicted"/>
<dbReference type="PANTHER" id="PTHR48207:SF4">
    <property type="entry name" value="BLL6097 PROTEIN"/>
    <property type="match status" value="1"/>
</dbReference>
<dbReference type="EMBL" id="JAFCLK010000013">
    <property type="protein sequence ID" value="MBR1137211.1"/>
    <property type="molecule type" value="Genomic_DNA"/>
</dbReference>
<dbReference type="Gene3D" id="3.30.1540.10">
    <property type="entry name" value="formyl-coa transferase, domain 3"/>
    <property type="match status" value="1"/>
</dbReference>
<dbReference type="Proteomes" id="UP001314635">
    <property type="component" value="Unassembled WGS sequence"/>
</dbReference>
<organism evidence="2 3">
    <name type="scientific">Bradyrhizobium denitrificans</name>
    <dbReference type="NCBI Taxonomy" id="2734912"/>
    <lineage>
        <taxon>Bacteria</taxon>
        <taxon>Pseudomonadati</taxon>
        <taxon>Pseudomonadota</taxon>
        <taxon>Alphaproteobacteria</taxon>
        <taxon>Hyphomicrobiales</taxon>
        <taxon>Nitrobacteraceae</taxon>
        <taxon>Bradyrhizobium</taxon>
    </lineage>
</organism>
<keyword evidence="3" id="KW-1185">Reference proteome</keyword>
<dbReference type="RefSeq" id="WP_172239994.1">
    <property type="nucleotide sequence ID" value="NZ_JABFDP010000024.1"/>
</dbReference>
<dbReference type="InterPro" id="IPR050483">
    <property type="entry name" value="CoA-transferase_III_domain"/>
</dbReference>
<dbReference type="PANTHER" id="PTHR48207">
    <property type="entry name" value="SUCCINATE--HYDROXYMETHYLGLUTARATE COA-TRANSFERASE"/>
    <property type="match status" value="1"/>
</dbReference>
<evidence type="ECO:0000313" key="3">
    <source>
        <dbReference type="Proteomes" id="UP001314635"/>
    </source>
</evidence>
<dbReference type="InterPro" id="IPR023606">
    <property type="entry name" value="CoA-Trfase_III_dom_1_sf"/>
</dbReference>
<evidence type="ECO:0000256" key="1">
    <source>
        <dbReference type="ARBA" id="ARBA00022679"/>
    </source>
</evidence>
<dbReference type="Pfam" id="PF02515">
    <property type="entry name" value="CoA_transf_3"/>
    <property type="match status" value="1"/>
</dbReference>
<name>A0ABS5G7E4_9BRAD</name>